<evidence type="ECO:0000256" key="1">
    <source>
        <dbReference type="SAM" id="MobiDB-lite"/>
    </source>
</evidence>
<gene>
    <name evidence="2" type="ORF">E2C01_048333</name>
</gene>
<dbReference type="AlphaFoldDB" id="A0A5B7GA99"/>
<organism evidence="2 3">
    <name type="scientific">Portunus trituberculatus</name>
    <name type="common">Swimming crab</name>
    <name type="synonym">Neptunus trituberculatus</name>
    <dbReference type="NCBI Taxonomy" id="210409"/>
    <lineage>
        <taxon>Eukaryota</taxon>
        <taxon>Metazoa</taxon>
        <taxon>Ecdysozoa</taxon>
        <taxon>Arthropoda</taxon>
        <taxon>Crustacea</taxon>
        <taxon>Multicrustacea</taxon>
        <taxon>Malacostraca</taxon>
        <taxon>Eumalacostraca</taxon>
        <taxon>Eucarida</taxon>
        <taxon>Decapoda</taxon>
        <taxon>Pleocyemata</taxon>
        <taxon>Brachyura</taxon>
        <taxon>Eubrachyura</taxon>
        <taxon>Portunoidea</taxon>
        <taxon>Portunidae</taxon>
        <taxon>Portuninae</taxon>
        <taxon>Portunus</taxon>
    </lineage>
</organism>
<sequence length="92" mass="9865">MSGPAESLGKAGESVGGERVAGNGWGELGNWLRDGERLYNHTPSQPRHDEGPRHSLSGGELSGVAHPTLREDQVNEASRVSVKRLTRPATRP</sequence>
<keyword evidence="3" id="KW-1185">Reference proteome</keyword>
<evidence type="ECO:0000313" key="3">
    <source>
        <dbReference type="Proteomes" id="UP000324222"/>
    </source>
</evidence>
<proteinExistence type="predicted"/>
<evidence type="ECO:0000313" key="2">
    <source>
        <dbReference type="EMBL" id="MPC54416.1"/>
    </source>
</evidence>
<name>A0A5B7GA99_PORTR</name>
<reference evidence="2 3" key="1">
    <citation type="submission" date="2019-05" db="EMBL/GenBank/DDBJ databases">
        <title>Another draft genome of Portunus trituberculatus and its Hox gene families provides insights of decapod evolution.</title>
        <authorList>
            <person name="Jeong J.-H."/>
            <person name="Song I."/>
            <person name="Kim S."/>
            <person name="Choi T."/>
            <person name="Kim D."/>
            <person name="Ryu S."/>
            <person name="Kim W."/>
        </authorList>
    </citation>
    <scope>NUCLEOTIDE SEQUENCE [LARGE SCALE GENOMIC DNA]</scope>
    <source>
        <tissue evidence="2">Muscle</tissue>
    </source>
</reference>
<dbReference type="Proteomes" id="UP000324222">
    <property type="component" value="Unassembled WGS sequence"/>
</dbReference>
<accession>A0A5B7GA99</accession>
<dbReference type="EMBL" id="VSRR010012338">
    <property type="protein sequence ID" value="MPC54416.1"/>
    <property type="molecule type" value="Genomic_DNA"/>
</dbReference>
<protein>
    <submittedName>
        <fullName evidence="2">Uncharacterized protein</fullName>
    </submittedName>
</protein>
<feature type="region of interest" description="Disordered" evidence="1">
    <location>
        <begin position="1"/>
        <end position="92"/>
    </location>
</feature>
<comment type="caution">
    <text evidence="2">The sequence shown here is derived from an EMBL/GenBank/DDBJ whole genome shotgun (WGS) entry which is preliminary data.</text>
</comment>